<dbReference type="OMA" id="ADHLTCE"/>
<dbReference type="OrthoDB" id="3265815at2759"/>
<comment type="caution">
    <text evidence="2">The sequence shown here is derived from an EMBL/GenBank/DDBJ whole genome shotgun (WGS) entry which is preliminary data.</text>
</comment>
<name>A0A1M2VN62_TRAPU</name>
<dbReference type="EMBL" id="MNAD01000987">
    <property type="protein sequence ID" value="OJT09044.1"/>
    <property type="molecule type" value="Genomic_DNA"/>
</dbReference>
<evidence type="ECO:0008006" key="4">
    <source>
        <dbReference type="Google" id="ProtNLM"/>
    </source>
</evidence>
<dbReference type="Proteomes" id="UP000184267">
    <property type="component" value="Unassembled WGS sequence"/>
</dbReference>
<keyword evidence="3" id="KW-1185">Reference proteome</keyword>
<organism evidence="2 3">
    <name type="scientific">Trametes pubescens</name>
    <name type="common">White-rot fungus</name>
    <dbReference type="NCBI Taxonomy" id="154538"/>
    <lineage>
        <taxon>Eukaryota</taxon>
        <taxon>Fungi</taxon>
        <taxon>Dikarya</taxon>
        <taxon>Basidiomycota</taxon>
        <taxon>Agaricomycotina</taxon>
        <taxon>Agaricomycetes</taxon>
        <taxon>Polyporales</taxon>
        <taxon>Polyporaceae</taxon>
        <taxon>Trametes</taxon>
    </lineage>
</organism>
<evidence type="ECO:0000313" key="3">
    <source>
        <dbReference type="Proteomes" id="UP000184267"/>
    </source>
</evidence>
<sequence>MDSSEWDSVMQYISESSPDFPSPRPVAELAGIPLPSQHPALQMLTPPCSENSPSSDQQDEAPQQSSNAIVSVSTTFHPGANLLQITPDLILLSSDGVFFYVHTTQVLSMSNNHFNGMLSPTAVKAKTRDDLGLVLPLPEAATVLNIVLHAVYELSCAHYHPGIDTLIVAVDAMPTYGLRPSVHIAPSTPLYSLILSQAPVQPINAYALAAAHDLYDLAVPVSSHLLSFVLHTLTDEAATRIGPVYLKRLFFLHLGRLEALKRLLLPPPHPHSPTADCDFTEQKKLTRAWALASAYLAWDARPGTRISGFQNHRSILNMVIHQSTRVS</sequence>
<dbReference type="STRING" id="154538.A0A1M2VN62"/>
<feature type="compositionally biased region" description="Polar residues" evidence="1">
    <location>
        <begin position="48"/>
        <end position="67"/>
    </location>
</feature>
<evidence type="ECO:0000313" key="2">
    <source>
        <dbReference type="EMBL" id="OJT09044.1"/>
    </source>
</evidence>
<proteinExistence type="predicted"/>
<dbReference type="AlphaFoldDB" id="A0A1M2VN62"/>
<accession>A0A1M2VN62</accession>
<protein>
    <recommendedName>
        <fullName evidence="4">BTB domain-containing protein</fullName>
    </recommendedName>
</protein>
<feature type="region of interest" description="Disordered" evidence="1">
    <location>
        <begin position="1"/>
        <end position="67"/>
    </location>
</feature>
<gene>
    <name evidence="2" type="ORF">TRAPUB_69</name>
</gene>
<evidence type="ECO:0000256" key="1">
    <source>
        <dbReference type="SAM" id="MobiDB-lite"/>
    </source>
</evidence>
<reference evidence="2 3" key="1">
    <citation type="submission" date="2016-10" db="EMBL/GenBank/DDBJ databases">
        <title>Genome sequence of the basidiomycete white-rot fungus Trametes pubescens.</title>
        <authorList>
            <person name="Makela M.R."/>
            <person name="Granchi Z."/>
            <person name="Peng M."/>
            <person name="De Vries R.P."/>
            <person name="Grigoriev I."/>
            <person name="Riley R."/>
            <person name="Hilden K."/>
        </authorList>
    </citation>
    <scope>NUCLEOTIDE SEQUENCE [LARGE SCALE GENOMIC DNA]</scope>
    <source>
        <strain evidence="2 3">FBCC735</strain>
    </source>
</reference>